<accession>A0ABN8FW95</accession>
<evidence type="ECO:0008006" key="3">
    <source>
        <dbReference type="Google" id="ProtNLM"/>
    </source>
</evidence>
<reference evidence="1" key="1">
    <citation type="submission" date="2022-01" db="EMBL/GenBank/DDBJ databases">
        <authorList>
            <person name="Criscuolo A."/>
        </authorList>
    </citation>
    <scope>NUCLEOTIDE SEQUENCE</scope>
    <source>
        <strain evidence="1">CIP111893</strain>
    </source>
</reference>
<protein>
    <recommendedName>
        <fullName evidence="3">Phage gp6-like head-tail connector protein</fullName>
    </recommendedName>
</protein>
<evidence type="ECO:0000313" key="1">
    <source>
        <dbReference type="EMBL" id="CAH1190315.1"/>
    </source>
</evidence>
<dbReference type="EMBL" id="CAKMMF010000001">
    <property type="protein sequence ID" value="CAH1190315.1"/>
    <property type="molecule type" value="Genomic_DNA"/>
</dbReference>
<keyword evidence="2" id="KW-1185">Reference proteome</keyword>
<sequence length="177" mass="19916">MLTTVERLRGIMPEMSELDDLLMLQIAAASAAIENYCKRSFRKQSYSERISGHVTSKYINLRNYPVHTIVEIPSVWDYEILDEGRLYRPHGWPTGDHNISISYIGGYVLPKDATEENPRTLPEALELACLLYSQVLLRSPGVKSERVGDISVGYTDDSSSLPPAVISLISPYVGRWI</sequence>
<comment type="caution">
    <text evidence="1">The sequence shown here is derived from an EMBL/GenBank/DDBJ whole genome shotgun (WGS) entry which is preliminary data.</text>
</comment>
<evidence type="ECO:0000313" key="2">
    <source>
        <dbReference type="Proteomes" id="UP000838686"/>
    </source>
</evidence>
<dbReference type="Proteomes" id="UP000838686">
    <property type="component" value="Unassembled WGS sequence"/>
</dbReference>
<gene>
    <name evidence="1" type="ORF">PAECIP111893_00271</name>
</gene>
<dbReference type="RefSeq" id="WP_236338481.1">
    <property type="nucleotide sequence ID" value="NZ_CAKMMF010000001.1"/>
</dbReference>
<proteinExistence type="predicted"/>
<organism evidence="1 2">
    <name type="scientific">Paenibacillus plantiphilus</name>
    <dbReference type="NCBI Taxonomy" id="2905650"/>
    <lineage>
        <taxon>Bacteria</taxon>
        <taxon>Bacillati</taxon>
        <taxon>Bacillota</taxon>
        <taxon>Bacilli</taxon>
        <taxon>Bacillales</taxon>
        <taxon>Paenibacillaceae</taxon>
        <taxon>Paenibacillus</taxon>
    </lineage>
</organism>
<dbReference type="SUPFAM" id="SSF116915">
    <property type="entry name" value="Hypothetical protein YqbG"/>
    <property type="match status" value="1"/>
</dbReference>
<name>A0ABN8FW95_9BACL</name>
<dbReference type="InterPro" id="IPR036558">
    <property type="entry name" value="YqbG-like_sf"/>
</dbReference>